<organism evidence="1 2">
    <name type="scientific">Novosphingobium marinum</name>
    <dbReference type="NCBI Taxonomy" id="1514948"/>
    <lineage>
        <taxon>Bacteria</taxon>
        <taxon>Pseudomonadati</taxon>
        <taxon>Pseudomonadota</taxon>
        <taxon>Alphaproteobacteria</taxon>
        <taxon>Sphingomonadales</taxon>
        <taxon>Sphingomonadaceae</taxon>
        <taxon>Novosphingobium</taxon>
    </lineage>
</organism>
<comment type="caution">
    <text evidence="1">The sequence shown here is derived from an EMBL/GenBank/DDBJ whole genome shotgun (WGS) entry which is preliminary data.</text>
</comment>
<evidence type="ECO:0000313" key="1">
    <source>
        <dbReference type="EMBL" id="NYH96418.1"/>
    </source>
</evidence>
<evidence type="ECO:0000313" key="2">
    <source>
        <dbReference type="Proteomes" id="UP000522081"/>
    </source>
</evidence>
<accession>A0A7Y9Y0F0</accession>
<keyword evidence="2" id="KW-1185">Reference proteome</keyword>
<reference evidence="1 2" key="1">
    <citation type="submission" date="2020-07" db="EMBL/GenBank/DDBJ databases">
        <title>Genomic Encyclopedia of Type Strains, Phase IV (KMG-IV): sequencing the most valuable type-strain genomes for metagenomic binning, comparative biology and taxonomic classification.</title>
        <authorList>
            <person name="Goeker M."/>
        </authorList>
    </citation>
    <scope>NUCLEOTIDE SEQUENCE [LARGE SCALE GENOMIC DNA]</scope>
    <source>
        <strain evidence="1 2">DSM 29043</strain>
    </source>
</reference>
<name>A0A7Y9Y0F0_9SPHN</name>
<dbReference type="EMBL" id="JACBZF010000005">
    <property type="protein sequence ID" value="NYH96418.1"/>
    <property type="molecule type" value="Genomic_DNA"/>
</dbReference>
<gene>
    <name evidence="1" type="ORF">FHS75_002757</name>
</gene>
<proteinExistence type="predicted"/>
<sequence>MPTPSTKPKIAFTGNESWISPLITEAFREFKGAELYDNTDKFKKSVAFEKDLLKKGYMDPKTAPKFDKGPKSFDMTVNGRNGYFEVSAGGKTQRIPIGHIKTMEQLDAMLRKVIMAMRQMLTQVRNGPARFS</sequence>
<protein>
    <submittedName>
        <fullName evidence="1">Uncharacterized protein</fullName>
    </submittedName>
</protein>
<dbReference type="Proteomes" id="UP000522081">
    <property type="component" value="Unassembled WGS sequence"/>
</dbReference>
<dbReference type="RefSeq" id="WP_179408261.1">
    <property type="nucleotide sequence ID" value="NZ_BMGF01000005.1"/>
</dbReference>
<dbReference type="AlphaFoldDB" id="A0A7Y9Y0F0"/>